<evidence type="ECO:0000313" key="1">
    <source>
        <dbReference type="EMBL" id="PGH08342.1"/>
    </source>
</evidence>
<accession>A0A2B7XI20</accession>
<dbReference type="AlphaFoldDB" id="A0A2B7XI20"/>
<sequence length="171" mass="18878">MHAHWCKVAVLAAATVNFTHFVGVTGFVEGLRADRGKSSPELPAEIHINCNSGECSKEDLDMLKSVMEIASDHPEVFWELKSEVKENDSGTASHVANLIRHDSGIQRNTNSTVRNLVNITGLNYCSSNSCSEKEISTLKQGLMAARLPGFFWKIIGMIGRFNFDYKAGFDL</sequence>
<name>A0A2B7XI20_9EURO</name>
<keyword evidence="2" id="KW-1185">Reference proteome</keyword>
<gene>
    <name evidence="1" type="ORF">AJ79_06029</name>
</gene>
<comment type="caution">
    <text evidence="1">The sequence shown here is derived from an EMBL/GenBank/DDBJ whole genome shotgun (WGS) entry which is preliminary data.</text>
</comment>
<dbReference type="Proteomes" id="UP000223968">
    <property type="component" value="Unassembled WGS sequence"/>
</dbReference>
<organism evidence="1 2">
    <name type="scientific">Helicocarpus griseus UAMH5409</name>
    <dbReference type="NCBI Taxonomy" id="1447875"/>
    <lineage>
        <taxon>Eukaryota</taxon>
        <taxon>Fungi</taxon>
        <taxon>Dikarya</taxon>
        <taxon>Ascomycota</taxon>
        <taxon>Pezizomycotina</taxon>
        <taxon>Eurotiomycetes</taxon>
        <taxon>Eurotiomycetidae</taxon>
        <taxon>Onygenales</taxon>
        <taxon>Ajellomycetaceae</taxon>
        <taxon>Helicocarpus</taxon>
    </lineage>
</organism>
<dbReference type="EMBL" id="PDNB01000102">
    <property type="protein sequence ID" value="PGH08342.1"/>
    <property type="molecule type" value="Genomic_DNA"/>
</dbReference>
<feature type="non-terminal residue" evidence="1">
    <location>
        <position position="171"/>
    </location>
</feature>
<protein>
    <submittedName>
        <fullName evidence="1">Uncharacterized protein</fullName>
    </submittedName>
</protein>
<reference evidence="1 2" key="1">
    <citation type="submission" date="2017-10" db="EMBL/GenBank/DDBJ databases">
        <title>Comparative genomics in systemic dimorphic fungi from Ajellomycetaceae.</title>
        <authorList>
            <person name="Munoz J.F."/>
            <person name="Mcewen J.G."/>
            <person name="Clay O.K."/>
            <person name="Cuomo C.A."/>
        </authorList>
    </citation>
    <scope>NUCLEOTIDE SEQUENCE [LARGE SCALE GENOMIC DNA]</scope>
    <source>
        <strain evidence="1 2">UAMH5409</strain>
    </source>
</reference>
<evidence type="ECO:0000313" key="2">
    <source>
        <dbReference type="Proteomes" id="UP000223968"/>
    </source>
</evidence>
<proteinExistence type="predicted"/>